<evidence type="ECO:0000256" key="5">
    <source>
        <dbReference type="ARBA" id="ARBA00022801"/>
    </source>
</evidence>
<accession>A0A2T2P645</accession>
<dbReference type="AlphaFoldDB" id="A0A2T2P645"/>
<keyword evidence="9" id="KW-1185">Reference proteome</keyword>
<dbReference type="PANTHER" id="PTHR11802:SF189">
    <property type="entry name" value="CARBOXYPEPTIDASE"/>
    <property type="match status" value="1"/>
</dbReference>
<dbReference type="OrthoDB" id="443318at2759"/>
<gene>
    <name evidence="8" type="ORF">BS50DRAFT_541988</name>
</gene>
<keyword evidence="3" id="KW-0645">Protease</keyword>
<dbReference type="STRING" id="1448308.A0A2T2P645"/>
<evidence type="ECO:0000256" key="3">
    <source>
        <dbReference type="ARBA" id="ARBA00022670"/>
    </source>
</evidence>
<evidence type="ECO:0000256" key="7">
    <source>
        <dbReference type="SAM" id="SignalP"/>
    </source>
</evidence>
<proteinExistence type="inferred from homology"/>
<reference evidence="8 9" key="1">
    <citation type="journal article" date="2018" name="Front. Microbiol.">
        <title>Genome-Wide Analysis of Corynespora cassiicola Leaf Fall Disease Putative Effectors.</title>
        <authorList>
            <person name="Lopez D."/>
            <person name="Ribeiro S."/>
            <person name="Label P."/>
            <person name="Fumanal B."/>
            <person name="Venisse J.S."/>
            <person name="Kohler A."/>
            <person name="de Oliveira R.R."/>
            <person name="Labutti K."/>
            <person name="Lipzen A."/>
            <person name="Lail K."/>
            <person name="Bauer D."/>
            <person name="Ohm R.A."/>
            <person name="Barry K.W."/>
            <person name="Spatafora J."/>
            <person name="Grigoriev I.V."/>
            <person name="Martin F.M."/>
            <person name="Pujade-Renaud V."/>
        </authorList>
    </citation>
    <scope>NUCLEOTIDE SEQUENCE [LARGE SCALE GENOMIC DNA]</scope>
    <source>
        <strain evidence="8 9">Philippines</strain>
    </source>
</reference>
<keyword evidence="6" id="KW-0325">Glycoprotein</keyword>
<dbReference type="InterPro" id="IPR001563">
    <property type="entry name" value="Peptidase_S10"/>
</dbReference>
<evidence type="ECO:0000256" key="2">
    <source>
        <dbReference type="ARBA" id="ARBA00022645"/>
    </source>
</evidence>
<evidence type="ECO:0000313" key="9">
    <source>
        <dbReference type="Proteomes" id="UP000240883"/>
    </source>
</evidence>
<dbReference type="GO" id="GO:0004185">
    <property type="term" value="F:serine-type carboxypeptidase activity"/>
    <property type="evidence" value="ECO:0007669"/>
    <property type="project" value="InterPro"/>
</dbReference>
<dbReference type="Proteomes" id="UP000240883">
    <property type="component" value="Unassembled WGS sequence"/>
</dbReference>
<dbReference type="Gene3D" id="3.40.50.1820">
    <property type="entry name" value="alpha/beta hydrolase"/>
    <property type="match status" value="1"/>
</dbReference>
<sequence>MAFLSKLLIGVLALQLQFISCIPTCPLPGSGNDAVEKIPSRVAPGASLSYKKTSICETTPGVEAFSGYIHLPSTLIGKWGGASQYNASIFFWYFESRNSPHDSPLGIYFGGGPGTSSMGGVYSENGPCYVSNDSNSTRPNPHSWNNNVNMLYIDQPVQTGFSYDATISSTLNLMTGEIAGLNGTVKTNLTFIGGVLPSQNPANAPNTTENAARIVWEALNIWTLEFPKYRSVDDRVSIWGNSYGGHWVPGIASRILAQNKKIYRGRLHGRPAKRIELDAIGITNGCIDSKIEGSFYPEFAFNNTYGFKGISEEVYKESVNNATKPGGCLELLDQCDNLASIYDPEGWGANETVNAACALATGYCFQFVQGSFTDRSDRNPFDISLKLPTRSPPDYMIGFLNQAWVRKDLGVPVNFSISAPHIVNTFFTITGDPVKSKIGTLGKIAKAGVKIALIHGDRDYRCNWLGGEAVSLAIDWDSKGDFRAAGYAPIQTNESYIGGYVRQHGALSFSRVLDAGHAVGAYQPETVSQIFDRVVLGNDVATGEIDIDIESEEDKKEGQYSTQGPASVFHVKNSLPDSSPNECYLLDAPITCTDKELAALGSGQAVVKDFIVHSAA</sequence>
<evidence type="ECO:0000256" key="4">
    <source>
        <dbReference type="ARBA" id="ARBA00022729"/>
    </source>
</evidence>
<keyword evidence="4 7" id="KW-0732">Signal</keyword>
<evidence type="ECO:0000256" key="6">
    <source>
        <dbReference type="ARBA" id="ARBA00023180"/>
    </source>
</evidence>
<dbReference type="Pfam" id="PF00450">
    <property type="entry name" value="Peptidase_S10"/>
    <property type="match status" value="1"/>
</dbReference>
<name>A0A2T2P645_CORCC</name>
<keyword evidence="5 8" id="KW-0378">Hydrolase</keyword>
<feature type="chain" id="PRO_5015667727" evidence="7">
    <location>
        <begin position="22"/>
        <end position="616"/>
    </location>
</feature>
<organism evidence="8 9">
    <name type="scientific">Corynespora cassiicola Philippines</name>
    <dbReference type="NCBI Taxonomy" id="1448308"/>
    <lineage>
        <taxon>Eukaryota</taxon>
        <taxon>Fungi</taxon>
        <taxon>Dikarya</taxon>
        <taxon>Ascomycota</taxon>
        <taxon>Pezizomycotina</taxon>
        <taxon>Dothideomycetes</taxon>
        <taxon>Pleosporomycetidae</taxon>
        <taxon>Pleosporales</taxon>
        <taxon>Corynesporascaceae</taxon>
        <taxon>Corynespora</taxon>
    </lineage>
</organism>
<dbReference type="EMBL" id="KZ678129">
    <property type="protein sequence ID" value="PSN72808.1"/>
    <property type="molecule type" value="Genomic_DNA"/>
</dbReference>
<keyword evidence="2" id="KW-0121">Carboxypeptidase</keyword>
<evidence type="ECO:0000313" key="8">
    <source>
        <dbReference type="EMBL" id="PSN72808.1"/>
    </source>
</evidence>
<dbReference type="PRINTS" id="PR00724">
    <property type="entry name" value="CRBOXYPTASEC"/>
</dbReference>
<protein>
    <submittedName>
        <fullName evidence="8">Alpha/beta-hydrolase</fullName>
    </submittedName>
</protein>
<dbReference type="InterPro" id="IPR029058">
    <property type="entry name" value="AB_hydrolase_fold"/>
</dbReference>
<dbReference type="GO" id="GO:0006508">
    <property type="term" value="P:proteolysis"/>
    <property type="evidence" value="ECO:0007669"/>
    <property type="project" value="UniProtKB-KW"/>
</dbReference>
<evidence type="ECO:0000256" key="1">
    <source>
        <dbReference type="ARBA" id="ARBA00009431"/>
    </source>
</evidence>
<dbReference type="GO" id="GO:0000324">
    <property type="term" value="C:fungal-type vacuole"/>
    <property type="evidence" value="ECO:0007669"/>
    <property type="project" value="TreeGrafter"/>
</dbReference>
<feature type="signal peptide" evidence="7">
    <location>
        <begin position="1"/>
        <end position="21"/>
    </location>
</feature>
<comment type="similarity">
    <text evidence="1">Belongs to the peptidase S10 family.</text>
</comment>
<dbReference type="PANTHER" id="PTHR11802">
    <property type="entry name" value="SERINE PROTEASE FAMILY S10 SERINE CARBOXYPEPTIDASE"/>
    <property type="match status" value="1"/>
</dbReference>
<dbReference type="SUPFAM" id="SSF53474">
    <property type="entry name" value="alpha/beta-Hydrolases"/>
    <property type="match status" value="1"/>
</dbReference>